<reference evidence="2" key="1">
    <citation type="journal article" date="2023" name="Mol. Phylogenet. Evol.">
        <title>Genome-scale phylogeny and comparative genomics of the fungal order Sordariales.</title>
        <authorList>
            <person name="Hensen N."/>
            <person name="Bonometti L."/>
            <person name="Westerberg I."/>
            <person name="Brannstrom I.O."/>
            <person name="Guillou S."/>
            <person name="Cros-Aarteil S."/>
            <person name="Calhoun S."/>
            <person name="Haridas S."/>
            <person name="Kuo A."/>
            <person name="Mondo S."/>
            <person name="Pangilinan J."/>
            <person name="Riley R."/>
            <person name="LaButti K."/>
            <person name="Andreopoulos B."/>
            <person name="Lipzen A."/>
            <person name="Chen C."/>
            <person name="Yan M."/>
            <person name="Daum C."/>
            <person name="Ng V."/>
            <person name="Clum A."/>
            <person name="Steindorff A."/>
            <person name="Ohm R.A."/>
            <person name="Martin F."/>
            <person name="Silar P."/>
            <person name="Natvig D.O."/>
            <person name="Lalanne C."/>
            <person name="Gautier V."/>
            <person name="Ament-Velasquez S.L."/>
            <person name="Kruys A."/>
            <person name="Hutchinson M.I."/>
            <person name="Powell A.J."/>
            <person name="Barry K."/>
            <person name="Miller A.N."/>
            <person name="Grigoriev I.V."/>
            <person name="Debuchy R."/>
            <person name="Gladieux P."/>
            <person name="Hiltunen Thoren M."/>
            <person name="Johannesson H."/>
        </authorList>
    </citation>
    <scope>NUCLEOTIDE SEQUENCE</scope>
    <source>
        <strain evidence="2">CBS 626.80</strain>
    </source>
</reference>
<feature type="region of interest" description="Disordered" evidence="1">
    <location>
        <begin position="529"/>
        <end position="555"/>
    </location>
</feature>
<evidence type="ECO:0000256" key="1">
    <source>
        <dbReference type="SAM" id="MobiDB-lite"/>
    </source>
</evidence>
<dbReference type="AlphaFoldDB" id="A0AAN6SCZ3"/>
<evidence type="ECO:0000313" key="3">
    <source>
        <dbReference type="Proteomes" id="UP001303222"/>
    </source>
</evidence>
<name>A0AAN6SCZ3_9PEZI</name>
<feature type="compositionally biased region" description="Low complexity" evidence="1">
    <location>
        <begin position="19"/>
        <end position="33"/>
    </location>
</feature>
<dbReference type="Proteomes" id="UP001303222">
    <property type="component" value="Unassembled WGS sequence"/>
</dbReference>
<reference evidence="2" key="2">
    <citation type="submission" date="2023-06" db="EMBL/GenBank/DDBJ databases">
        <authorList>
            <consortium name="Lawrence Berkeley National Laboratory"/>
            <person name="Mondo S.J."/>
            <person name="Hensen N."/>
            <person name="Bonometti L."/>
            <person name="Westerberg I."/>
            <person name="Brannstrom I.O."/>
            <person name="Guillou S."/>
            <person name="Cros-Aarteil S."/>
            <person name="Calhoun S."/>
            <person name="Haridas S."/>
            <person name="Kuo A."/>
            <person name="Pangilinan J."/>
            <person name="Riley R."/>
            <person name="Labutti K."/>
            <person name="Andreopoulos B."/>
            <person name="Lipzen A."/>
            <person name="Chen C."/>
            <person name="Yanf M."/>
            <person name="Daum C."/>
            <person name="Ng V."/>
            <person name="Clum A."/>
            <person name="Steindorff A."/>
            <person name="Ohm R."/>
            <person name="Martin F."/>
            <person name="Silar P."/>
            <person name="Natvig D."/>
            <person name="Lalanne C."/>
            <person name="Gautier V."/>
            <person name="Ament-Velasquez S.L."/>
            <person name="Kruys A."/>
            <person name="Hutchinson M.I."/>
            <person name="Powell A.J."/>
            <person name="Barry K."/>
            <person name="Miller A.N."/>
            <person name="Grigoriev I.V."/>
            <person name="Debuchy R."/>
            <person name="Gladieux P."/>
            <person name="Thoren M.H."/>
            <person name="Johannesson H."/>
        </authorList>
    </citation>
    <scope>NUCLEOTIDE SEQUENCE</scope>
    <source>
        <strain evidence="2">CBS 626.80</strain>
    </source>
</reference>
<feature type="region of interest" description="Disordered" evidence="1">
    <location>
        <begin position="1"/>
        <end position="39"/>
    </location>
</feature>
<organism evidence="2 3">
    <name type="scientific">Pseudoneurospora amorphoporcata</name>
    <dbReference type="NCBI Taxonomy" id="241081"/>
    <lineage>
        <taxon>Eukaryota</taxon>
        <taxon>Fungi</taxon>
        <taxon>Dikarya</taxon>
        <taxon>Ascomycota</taxon>
        <taxon>Pezizomycotina</taxon>
        <taxon>Sordariomycetes</taxon>
        <taxon>Sordariomycetidae</taxon>
        <taxon>Sordariales</taxon>
        <taxon>Sordariaceae</taxon>
        <taxon>Pseudoneurospora</taxon>
    </lineage>
</organism>
<comment type="caution">
    <text evidence="2">The sequence shown here is derived from an EMBL/GenBank/DDBJ whole genome shotgun (WGS) entry which is preliminary data.</text>
</comment>
<protein>
    <submittedName>
        <fullName evidence="2">Uncharacterized protein</fullName>
    </submittedName>
</protein>
<keyword evidence="3" id="KW-1185">Reference proteome</keyword>
<accession>A0AAN6SCZ3</accession>
<proteinExistence type="predicted"/>
<dbReference type="EMBL" id="MU859254">
    <property type="protein sequence ID" value="KAK3948618.1"/>
    <property type="molecule type" value="Genomic_DNA"/>
</dbReference>
<sequence length="555" mass="62592">MQRRTWQSKAAAAQRTNGEETATAQPARRAAPQRNRGPETQEILMGIDLGSSGVRATLSPLNVLDEVVSIYNGEDATDGFGFSANGYVFDTFKDIDTAQIHKQSLEEDGRLSVPLKYALYILADAPVILKNEYYLMRMMFAEDKRNKDQLRKKLRLGLDVRFEDQYRSILAESFGWDAEQAQKISLAYEGEAVTHFLLRCTHYAEEEIAQLQPGEHRVMLLFDFGGHNMNGCQYWLNAKRGDTLNFYRMGKPFGIGSGTEHMIDYILEACEKHWSDSNQGKPLSDNARAQLMSKIRARRAHYGPGSPTARDVEQFEFFDGGENGIGGGTIRLPKAIIEKCWKKAFKPAISKVEARLAALAKNHKHRGKRHPLVVILVRCAIGVLYMELMELTIPEFLHQGAAIGLQMRQAGQEEGRADVESTKAVFPTCTIPFQAGDRLRLICDPFYGQDEVNNRGPRRKVNHQRSYILVERLPLNTCNGQCKCELDFSEGDGGAGVVMTLSISDRPQFWKWDIPLYFDNSTRCILADDQVEDSEEDAEMDEPNEDEDIEMENAA</sequence>
<gene>
    <name evidence="2" type="ORF">QBC32DRAFT_317627</name>
</gene>
<evidence type="ECO:0000313" key="2">
    <source>
        <dbReference type="EMBL" id="KAK3948618.1"/>
    </source>
</evidence>